<feature type="compositionally biased region" description="Polar residues" evidence="1">
    <location>
        <begin position="96"/>
        <end position="122"/>
    </location>
</feature>
<reference evidence="2" key="1">
    <citation type="journal article" date="2023" name="Mol. Phylogenet. Evol.">
        <title>Genome-scale phylogeny and comparative genomics of the fungal order Sordariales.</title>
        <authorList>
            <person name="Hensen N."/>
            <person name="Bonometti L."/>
            <person name="Westerberg I."/>
            <person name="Brannstrom I.O."/>
            <person name="Guillou S."/>
            <person name="Cros-Aarteil S."/>
            <person name="Calhoun S."/>
            <person name="Haridas S."/>
            <person name="Kuo A."/>
            <person name="Mondo S."/>
            <person name="Pangilinan J."/>
            <person name="Riley R."/>
            <person name="LaButti K."/>
            <person name="Andreopoulos B."/>
            <person name="Lipzen A."/>
            <person name="Chen C."/>
            <person name="Yan M."/>
            <person name="Daum C."/>
            <person name="Ng V."/>
            <person name="Clum A."/>
            <person name="Steindorff A."/>
            <person name="Ohm R.A."/>
            <person name="Martin F."/>
            <person name="Silar P."/>
            <person name="Natvig D.O."/>
            <person name="Lalanne C."/>
            <person name="Gautier V."/>
            <person name="Ament-Velasquez S.L."/>
            <person name="Kruys A."/>
            <person name="Hutchinson M.I."/>
            <person name="Powell A.J."/>
            <person name="Barry K."/>
            <person name="Miller A.N."/>
            <person name="Grigoriev I.V."/>
            <person name="Debuchy R."/>
            <person name="Gladieux P."/>
            <person name="Hiltunen Thoren M."/>
            <person name="Johannesson H."/>
        </authorList>
    </citation>
    <scope>NUCLEOTIDE SEQUENCE</scope>
    <source>
        <strain evidence="2">PSN309</strain>
    </source>
</reference>
<name>A0AAN6WSD0_9PEZI</name>
<protein>
    <submittedName>
        <fullName evidence="2">Uncharacterized protein</fullName>
    </submittedName>
</protein>
<reference evidence="2" key="2">
    <citation type="submission" date="2023-05" db="EMBL/GenBank/DDBJ databases">
        <authorList>
            <consortium name="Lawrence Berkeley National Laboratory"/>
            <person name="Steindorff A."/>
            <person name="Hensen N."/>
            <person name="Bonometti L."/>
            <person name="Westerberg I."/>
            <person name="Brannstrom I.O."/>
            <person name="Guillou S."/>
            <person name="Cros-Aarteil S."/>
            <person name="Calhoun S."/>
            <person name="Haridas S."/>
            <person name="Kuo A."/>
            <person name="Mondo S."/>
            <person name="Pangilinan J."/>
            <person name="Riley R."/>
            <person name="Labutti K."/>
            <person name="Andreopoulos B."/>
            <person name="Lipzen A."/>
            <person name="Chen C."/>
            <person name="Yanf M."/>
            <person name="Daum C."/>
            <person name="Ng V."/>
            <person name="Clum A."/>
            <person name="Ohm R."/>
            <person name="Martin F."/>
            <person name="Silar P."/>
            <person name="Natvig D."/>
            <person name="Lalanne C."/>
            <person name="Gautier V."/>
            <person name="Ament-Velasquez S.L."/>
            <person name="Kruys A."/>
            <person name="Hutchinson M.I."/>
            <person name="Powell A.J."/>
            <person name="Barry K."/>
            <person name="Miller A.N."/>
            <person name="Grigoriev I.V."/>
            <person name="Debuchy R."/>
            <person name="Gladieux P."/>
            <person name="Thoren M.H."/>
            <person name="Johannesson H."/>
        </authorList>
    </citation>
    <scope>NUCLEOTIDE SEQUENCE</scope>
    <source>
        <strain evidence="2">PSN309</strain>
    </source>
</reference>
<dbReference type="EMBL" id="MU864421">
    <property type="protein sequence ID" value="KAK4186530.1"/>
    <property type="molecule type" value="Genomic_DNA"/>
</dbReference>
<feature type="compositionally biased region" description="Basic residues" evidence="1">
    <location>
        <begin position="56"/>
        <end position="69"/>
    </location>
</feature>
<evidence type="ECO:0000256" key="1">
    <source>
        <dbReference type="SAM" id="MobiDB-lite"/>
    </source>
</evidence>
<feature type="region of interest" description="Disordered" evidence="1">
    <location>
        <begin position="89"/>
        <end position="142"/>
    </location>
</feature>
<feature type="region of interest" description="Disordered" evidence="1">
    <location>
        <begin position="244"/>
        <end position="268"/>
    </location>
</feature>
<accession>A0AAN6WSD0</accession>
<feature type="region of interest" description="Disordered" evidence="1">
    <location>
        <begin position="54"/>
        <end position="74"/>
    </location>
</feature>
<sequence length="268" mass="29576">MLVASCSRSYLWLSGTALSKYLGPRAFTTEEEPDDPVTGYRASSKPEISWVDLGAKKKRKKHRASHRTSSRTADFIQSVPTGLFQIQIPGLHPQTPKKTTATRNQSAAQRIRATQQRTTFPSSKRGPKDQESPRKPTGPLPSPTYIHSHYLTYLFRHPVFPHPSPPYPYPYSRTCCRRCFVHHPLRQALPSPTASLPIALRRSPFVLFAFPDRLLHRCTCGCSSKFTGQEDVYYPMGGAPVSVSLGPSPSCRSSPSASPGSAPSSSPP</sequence>
<gene>
    <name evidence="2" type="ORF">QBC35DRAFT_267185</name>
</gene>
<evidence type="ECO:0000313" key="3">
    <source>
        <dbReference type="Proteomes" id="UP001302126"/>
    </source>
</evidence>
<proteinExistence type="predicted"/>
<comment type="caution">
    <text evidence="2">The sequence shown here is derived from an EMBL/GenBank/DDBJ whole genome shotgun (WGS) entry which is preliminary data.</text>
</comment>
<organism evidence="2 3">
    <name type="scientific">Podospora australis</name>
    <dbReference type="NCBI Taxonomy" id="1536484"/>
    <lineage>
        <taxon>Eukaryota</taxon>
        <taxon>Fungi</taxon>
        <taxon>Dikarya</taxon>
        <taxon>Ascomycota</taxon>
        <taxon>Pezizomycotina</taxon>
        <taxon>Sordariomycetes</taxon>
        <taxon>Sordariomycetidae</taxon>
        <taxon>Sordariales</taxon>
        <taxon>Podosporaceae</taxon>
        <taxon>Podospora</taxon>
    </lineage>
</organism>
<dbReference type="Proteomes" id="UP001302126">
    <property type="component" value="Unassembled WGS sequence"/>
</dbReference>
<evidence type="ECO:0000313" key="2">
    <source>
        <dbReference type="EMBL" id="KAK4186530.1"/>
    </source>
</evidence>
<keyword evidence="3" id="KW-1185">Reference proteome</keyword>
<dbReference type="AlphaFoldDB" id="A0AAN6WSD0"/>